<sequence>MCKTLQFQFLLKIRWCIIFFLFKVILGYTQIYNNSFKTLNDSVTVSPIHGAIVLSGAHGLSVAQNKAFMYLGNGKEGKLVVLSNQKFSNTKLLDTWENTFEEVIIVELDKEEKSLKKAQLHFDTVTAIWLDGDFLSSTIKTEIKFIIGKILKSDGVIGAKGKTAESLATFLQKDGKIVRGLDILPNSMIYTNNSDKEFNEIMHTLPGIVGWNIPDKSAVAIHDGRKVSVVGYEKITLKVAANGDWPAREIFIEQPVALHYDTDLISWNRSALQRTQTIFPPKVAPIPNVESGALLIIGGSGYPKGMWERVIKYSGGTNANYVCISQSKDSYGAKQLKKLGCKNVSVYHTKTGISGINQGEDLVLIEAIKNADAVYFGGGRTYKFMDAYLNTTVNEELDNLLKRGGLILGTSAGAQIQGDFLVRGDPRTNKNIWMEGNDVGLGFLKGVVIDAHFRQRGREKKLPSLLVQHPQMLGIGIDEATAIFVKGTKAEVLGENAVTFYNLKNYNDSGNLAIEKIGNPVILRDGDIYNLELREKIN</sequence>
<keyword evidence="3" id="KW-0378">Hydrolase</keyword>
<reference evidence="6 7" key="1">
    <citation type="journal article" date="2015" name="Int. J. Syst. Evol. Microbiol.">
        <title>Hyunsoonleella pacifica sp. nov., isolated from seawater of South Pacific Gyre.</title>
        <authorList>
            <person name="Gao X."/>
            <person name="Zhang Z."/>
            <person name="Dai X."/>
            <person name="Zhang X.H."/>
        </authorList>
    </citation>
    <scope>NUCLEOTIDE SEQUENCE [LARGE SCALE GENOMIC DNA]</scope>
    <source>
        <strain evidence="6 7">SW033</strain>
    </source>
</reference>
<dbReference type="InterPro" id="IPR029062">
    <property type="entry name" value="Class_I_gatase-like"/>
</dbReference>
<dbReference type="CDD" id="cd03145">
    <property type="entry name" value="GAT1_cyanophycinase"/>
    <property type="match status" value="1"/>
</dbReference>
<protein>
    <recommendedName>
        <fullName evidence="8">Cyanophycinase</fullName>
    </recommendedName>
</protein>
<name>A0A4Q9FVX1_9FLAO</name>
<dbReference type="EMBL" id="SIRS01000001">
    <property type="protein sequence ID" value="TBN18755.1"/>
    <property type="molecule type" value="Genomic_DNA"/>
</dbReference>
<keyword evidence="5" id="KW-0812">Transmembrane</keyword>
<evidence type="ECO:0000256" key="5">
    <source>
        <dbReference type="SAM" id="Phobius"/>
    </source>
</evidence>
<gene>
    <name evidence="6" type="ORF">EYD46_01440</name>
</gene>
<dbReference type="Pfam" id="PF03575">
    <property type="entry name" value="Peptidase_S51"/>
    <property type="match status" value="1"/>
</dbReference>
<keyword evidence="5" id="KW-0472">Membrane</keyword>
<comment type="similarity">
    <text evidence="1">Belongs to the peptidase S51 family.</text>
</comment>
<keyword evidence="4" id="KW-0720">Serine protease</keyword>
<dbReference type="PANTHER" id="PTHR36175">
    <property type="entry name" value="CYANOPHYCINASE"/>
    <property type="match status" value="1"/>
</dbReference>
<evidence type="ECO:0000256" key="1">
    <source>
        <dbReference type="ARBA" id="ARBA00006534"/>
    </source>
</evidence>
<dbReference type="GO" id="GO:0008236">
    <property type="term" value="F:serine-type peptidase activity"/>
    <property type="evidence" value="ECO:0007669"/>
    <property type="project" value="UniProtKB-KW"/>
</dbReference>
<keyword evidence="5" id="KW-1133">Transmembrane helix</keyword>
<keyword evidence="7" id="KW-1185">Reference proteome</keyword>
<organism evidence="6 7">
    <name type="scientific">Hyunsoonleella pacifica</name>
    <dbReference type="NCBI Taxonomy" id="1080224"/>
    <lineage>
        <taxon>Bacteria</taxon>
        <taxon>Pseudomonadati</taxon>
        <taxon>Bacteroidota</taxon>
        <taxon>Flavobacteriia</taxon>
        <taxon>Flavobacteriales</taxon>
        <taxon>Flavobacteriaceae</taxon>
    </lineage>
</organism>
<dbReference type="GO" id="GO:0006508">
    <property type="term" value="P:proteolysis"/>
    <property type="evidence" value="ECO:0007669"/>
    <property type="project" value="UniProtKB-KW"/>
</dbReference>
<accession>A0A4Q9FVX1</accession>
<dbReference type="AlphaFoldDB" id="A0A4Q9FVX1"/>
<evidence type="ECO:0000256" key="3">
    <source>
        <dbReference type="ARBA" id="ARBA00022801"/>
    </source>
</evidence>
<dbReference type="PANTHER" id="PTHR36175:SF1">
    <property type="entry name" value="CYANOPHYCINASE"/>
    <property type="match status" value="1"/>
</dbReference>
<dbReference type="SUPFAM" id="SSF52317">
    <property type="entry name" value="Class I glutamine amidotransferase-like"/>
    <property type="match status" value="1"/>
</dbReference>
<keyword evidence="2" id="KW-0645">Protease</keyword>
<proteinExistence type="inferred from homology"/>
<dbReference type="InterPro" id="IPR005320">
    <property type="entry name" value="Peptidase_S51"/>
</dbReference>
<evidence type="ECO:0000313" key="7">
    <source>
        <dbReference type="Proteomes" id="UP000292372"/>
    </source>
</evidence>
<evidence type="ECO:0000256" key="2">
    <source>
        <dbReference type="ARBA" id="ARBA00022670"/>
    </source>
</evidence>
<evidence type="ECO:0008006" key="8">
    <source>
        <dbReference type="Google" id="ProtNLM"/>
    </source>
</evidence>
<dbReference type="OrthoDB" id="9799980at2"/>
<evidence type="ECO:0000313" key="6">
    <source>
        <dbReference type="EMBL" id="TBN18755.1"/>
    </source>
</evidence>
<dbReference type="Proteomes" id="UP000292372">
    <property type="component" value="Unassembled WGS sequence"/>
</dbReference>
<comment type="caution">
    <text evidence="6">The sequence shown here is derived from an EMBL/GenBank/DDBJ whole genome shotgun (WGS) entry which is preliminary data.</text>
</comment>
<evidence type="ECO:0000256" key="4">
    <source>
        <dbReference type="ARBA" id="ARBA00022825"/>
    </source>
</evidence>
<feature type="transmembrane region" description="Helical" evidence="5">
    <location>
        <begin position="12"/>
        <end position="32"/>
    </location>
</feature>
<dbReference type="RefSeq" id="WP_130935272.1">
    <property type="nucleotide sequence ID" value="NZ_BMEE01000001.1"/>
</dbReference>
<dbReference type="Gene3D" id="3.40.50.880">
    <property type="match status" value="1"/>
</dbReference>